<protein>
    <recommendedName>
        <fullName evidence="2 7">Carbonic anhydrase</fullName>
        <ecNumber evidence="2 7">4.2.1.1</ecNumber>
    </recommendedName>
</protein>
<dbReference type="PROSITE" id="PS00162">
    <property type="entry name" value="ALPHA_CA_1"/>
    <property type="match status" value="2"/>
</dbReference>
<keyword evidence="3 7" id="KW-0479">Metal-binding</keyword>
<keyword evidence="7" id="KW-0732">Signal</keyword>
<evidence type="ECO:0000313" key="9">
    <source>
        <dbReference type="EMBL" id="KAG7492147.1"/>
    </source>
</evidence>
<dbReference type="SUPFAM" id="SSF51069">
    <property type="entry name" value="Carbonic anhydrase"/>
    <property type="match status" value="2"/>
</dbReference>
<comment type="cofactor">
    <cofactor evidence="7">
        <name>Zn(2+)</name>
        <dbReference type="ChEBI" id="CHEBI:29105"/>
    </cofactor>
</comment>
<reference evidence="9" key="1">
    <citation type="submission" date="2021-01" db="EMBL/GenBank/DDBJ databases">
        <authorList>
            <person name="Zahm M."/>
            <person name="Roques C."/>
            <person name="Cabau C."/>
            <person name="Klopp C."/>
            <person name="Donnadieu C."/>
            <person name="Jouanno E."/>
            <person name="Lampietro C."/>
            <person name="Louis A."/>
            <person name="Herpin A."/>
            <person name="Echchiki A."/>
            <person name="Berthelot C."/>
            <person name="Parey E."/>
            <person name="Roest-Crollius H."/>
            <person name="Braasch I."/>
            <person name="Postlethwait J."/>
            <person name="Bobe J."/>
            <person name="Montfort J."/>
            <person name="Bouchez O."/>
            <person name="Begum T."/>
            <person name="Mejri S."/>
            <person name="Adams A."/>
            <person name="Chen W.-J."/>
            <person name="Guiguen Y."/>
        </authorList>
    </citation>
    <scope>NUCLEOTIDE SEQUENCE</scope>
    <source>
        <strain evidence="9">YG-15Mar2019-1</strain>
        <tissue evidence="9">Brain</tissue>
    </source>
</reference>
<feature type="domain" description="Alpha-carbonic anhydrase" evidence="8">
    <location>
        <begin position="310"/>
        <end position="567"/>
    </location>
</feature>
<keyword evidence="5" id="KW-0325">Glycoprotein</keyword>
<dbReference type="Gene3D" id="3.10.200.10">
    <property type="entry name" value="Alpha carbonic anhydrase"/>
    <property type="match status" value="2"/>
</dbReference>
<dbReference type="InterPro" id="IPR001148">
    <property type="entry name" value="CA_dom"/>
</dbReference>
<evidence type="ECO:0000256" key="6">
    <source>
        <dbReference type="ARBA" id="ARBA00023239"/>
    </source>
</evidence>
<keyword evidence="10" id="KW-1185">Reference proteome</keyword>
<dbReference type="Pfam" id="PF00194">
    <property type="entry name" value="Carb_anhydrase"/>
    <property type="match status" value="2"/>
</dbReference>
<evidence type="ECO:0000256" key="3">
    <source>
        <dbReference type="ARBA" id="ARBA00022723"/>
    </source>
</evidence>
<evidence type="ECO:0000256" key="5">
    <source>
        <dbReference type="ARBA" id="ARBA00023180"/>
    </source>
</evidence>
<organism evidence="9 10">
    <name type="scientific">Megalops atlanticus</name>
    <name type="common">Tarpon</name>
    <name type="synonym">Clupea gigantea</name>
    <dbReference type="NCBI Taxonomy" id="7932"/>
    <lineage>
        <taxon>Eukaryota</taxon>
        <taxon>Metazoa</taxon>
        <taxon>Chordata</taxon>
        <taxon>Craniata</taxon>
        <taxon>Vertebrata</taxon>
        <taxon>Euteleostomi</taxon>
        <taxon>Actinopterygii</taxon>
        <taxon>Neopterygii</taxon>
        <taxon>Teleostei</taxon>
        <taxon>Elopiformes</taxon>
        <taxon>Megalopidae</taxon>
        <taxon>Megalops</taxon>
    </lineage>
</organism>
<accession>A0A9D3TEH1</accession>
<dbReference type="GO" id="GO:0004089">
    <property type="term" value="F:carbonate dehydratase activity"/>
    <property type="evidence" value="ECO:0007669"/>
    <property type="project" value="UniProtKB-UniRule"/>
</dbReference>
<dbReference type="InterPro" id="IPR036398">
    <property type="entry name" value="CA_dom_sf"/>
</dbReference>
<sequence>MQMFQTALLEFVYLSLCIVAVTGSAGESHGSQTTSAPLPNSNHEWCYHDCDNNPSQWYHIPNSDCGGLRQSPINIDTSKLTVDPNLLEFIFTNFSNPHSMKLLHNTGHTVKCELEEGMVEIEGGGLHHQYSTIQFHFHWGNTDENSNGSEHSVDSKRYPMEMHIVSLRKGLSVDQAKADPEGIAVLGFFIDVIEENKETPEIWKNFTSYLMNITEKDSTVEIYDKISIMDLLGEVNLTTFYRYNGSLTTPECNEAVVWTVFQQPIKISKDLIKLFPQTMNYHDVYRPSQHLNCREVYASPAIQHNAMQEHSWCYDDHCEYSPSLWDKLPDSRCGGARQSPINIDTQNVTYNPNLNNFTFTNFSNPHSMKYLINTGHTVKCVLEEGMVEIEGGGLHHQYSTIQFHFHWGNTDENSNGSEHSVDSKRYPMEMHIVSLRKEFCVEQAKRDSEGIAVLGFFIEVTDDDDKPQSWKTLTSYLHQIKEKDSTVFINESISIDDLLGDVDRSTYYRYEGSLTTPECNEAVLWTVFKQPVRVSKNLVKMFPSSMGYYDVYRSTQPLHNRNIYTSTAPASPAPFPLLLLLCLGLVGAK</sequence>
<evidence type="ECO:0000256" key="2">
    <source>
        <dbReference type="ARBA" id="ARBA00012925"/>
    </source>
</evidence>
<dbReference type="AlphaFoldDB" id="A0A9D3TEH1"/>
<dbReference type="PANTHER" id="PTHR18952:SF200">
    <property type="entry name" value="CARBONIC ANHYDRASE"/>
    <property type="match status" value="1"/>
</dbReference>
<dbReference type="GO" id="GO:0008270">
    <property type="term" value="F:zinc ion binding"/>
    <property type="evidence" value="ECO:0007669"/>
    <property type="project" value="UniProtKB-UniRule"/>
</dbReference>
<feature type="domain" description="Alpha-carbonic anhydrase" evidence="8">
    <location>
        <begin position="43"/>
        <end position="300"/>
    </location>
</feature>
<feature type="chain" id="PRO_5039759892" description="Carbonic anhydrase" evidence="7">
    <location>
        <begin position="24"/>
        <end position="589"/>
    </location>
</feature>
<dbReference type="InterPro" id="IPR023561">
    <property type="entry name" value="Carbonic_anhydrase_a-class"/>
</dbReference>
<dbReference type="Proteomes" id="UP001046870">
    <property type="component" value="Chromosome 1"/>
</dbReference>
<dbReference type="GO" id="GO:0005886">
    <property type="term" value="C:plasma membrane"/>
    <property type="evidence" value="ECO:0007669"/>
    <property type="project" value="TreeGrafter"/>
</dbReference>
<comment type="similarity">
    <text evidence="1 7">Belongs to the alpha-carbonic anhydrase family.</text>
</comment>
<gene>
    <name evidence="9" type="ORF">MATL_G00011330</name>
</gene>
<proteinExistence type="inferred from homology"/>
<evidence type="ECO:0000313" key="10">
    <source>
        <dbReference type="Proteomes" id="UP001046870"/>
    </source>
</evidence>
<dbReference type="OrthoDB" id="429145at2759"/>
<keyword evidence="4 7" id="KW-0862">Zinc</keyword>
<dbReference type="SMART" id="SM01057">
    <property type="entry name" value="Carb_anhydrase"/>
    <property type="match status" value="2"/>
</dbReference>
<dbReference type="PROSITE" id="PS51144">
    <property type="entry name" value="ALPHA_CA_2"/>
    <property type="match status" value="2"/>
</dbReference>
<dbReference type="InterPro" id="IPR018338">
    <property type="entry name" value="Carbonic_anhydrase_a-class_CS"/>
</dbReference>
<feature type="signal peptide" evidence="7">
    <location>
        <begin position="1"/>
        <end position="23"/>
    </location>
</feature>
<name>A0A9D3TEH1_MEGAT</name>
<evidence type="ECO:0000256" key="4">
    <source>
        <dbReference type="ARBA" id="ARBA00022833"/>
    </source>
</evidence>
<dbReference type="FunFam" id="3.10.200.10:FF:000003">
    <property type="entry name" value="Carbonic anhydrase 12"/>
    <property type="match status" value="2"/>
</dbReference>
<evidence type="ECO:0000256" key="7">
    <source>
        <dbReference type="RuleBase" id="RU367011"/>
    </source>
</evidence>
<comment type="function">
    <text evidence="7">Reversible hydration of carbon dioxide.</text>
</comment>
<comment type="catalytic activity">
    <reaction evidence="7">
        <text>hydrogencarbonate + H(+) = CO2 + H2O</text>
        <dbReference type="Rhea" id="RHEA:10748"/>
        <dbReference type="ChEBI" id="CHEBI:15377"/>
        <dbReference type="ChEBI" id="CHEBI:15378"/>
        <dbReference type="ChEBI" id="CHEBI:16526"/>
        <dbReference type="ChEBI" id="CHEBI:17544"/>
        <dbReference type="EC" id="4.2.1.1"/>
    </reaction>
</comment>
<keyword evidence="6 7" id="KW-0456">Lyase</keyword>
<comment type="caution">
    <text evidence="9">The sequence shown here is derived from an EMBL/GenBank/DDBJ whole genome shotgun (WGS) entry which is preliminary data.</text>
</comment>
<evidence type="ECO:0000256" key="1">
    <source>
        <dbReference type="ARBA" id="ARBA00010718"/>
    </source>
</evidence>
<dbReference type="PANTHER" id="PTHR18952">
    <property type="entry name" value="CARBONIC ANHYDRASE"/>
    <property type="match status" value="1"/>
</dbReference>
<dbReference type="EC" id="4.2.1.1" evidence="2 7"/>
<dbReference type="EMBL" id="JAFDVH010000001">
    <property type="protein sequence ID" value="KAG7492147.1"/>
    <property type="molecule type" value="Genomic_DNA"/>
</dbReference>
<evidence type="ECO:0000259" key="8">
    <source>
        <dbReference type="PROSITE" id="PS51144"/>
    </source>
</evidence>